<dbReference type="PATRIC" id="fig|1469144.10.peg.3474"/>
<dbReference type="PRINTS" id="PR00455">
    <property type="entry name" value="HTHTETR"/>
</dbReference>
<dbReference type="Gene3D" id="1.10.10.60">
    <property type="entry name" value="Homeodomain-like"/>
    <property type="match status" value="1"/>
</dbReference>
<dbReference type="STRING" id="1469144.LI90_3227"/>
<dbReference type="GO" id="GO:0000976">
    <property type="term" value="F:transcription cis-regulatory region binding"/>
    <property type="evidence" value="ECO:0007669"/>
    <property type="project" value="TreeGrafter"/>
</dbReference>
<proteinExistence type="predicted"/>
<evidence type="ECO:0000259" key="5">
    <source>
        <dbReference type="PROSITE" id="PS50977"/>
    </source>
</evidence>
<evidence type="ECO:0000256" key="2">
    <source>
        <dbReference type="ARBA" id="ARBA00023125"/>
    </source>
</evidence>
<dbReference type="Proteomes" id="UP000070188">
    <property type="component" value="Unassembled WGS sequence"/>
</dbReference>
<dbReference type="PANTHER" id="PTHR30055">
    <property type="entry name" value="HTH-TYPE TRANSCRIPTIONAL REGULATOR RUTR"/>
    <property type="match status" value="1"/>
</dbReference>
<comment type="caution">
    <text evidence="6">The sequence shown here is derived from an EMBL/GenBank/DDBJ whole genome shotgun (WGS) entry which is preliminary data.</text>
</comment>
<dbReference type="InterPro" id="IPR009057">
    <property type="entry name" value="Homeodomain-like_sf"/>
</dbReference>
<dbReference type="EMBL" id="LAXD01000001">
    <property type="protein sequence ID" value="KWX02185.1"/>
    <property type="molecule type" value="Genomic_DNA"/>
</dbReference>
<dbReference type="GO" id="GO:0003700">
    <property type="term" value="F:DNA-binding transcription factor activity"/>
    <property type="evidence" value="ECO:0007669"/>
    <property type="project" value="TreeGrafter"/>
</dbReference>
<dbReference type="SUPFAM" id="SSF46689">
    <property type="entry name" value="Homeodomain-like"/>
    <property type="match status" value="1"/>
</dbReference>
<keyword evidence="1" id="KW-0805">Transcription regulation</keyword>
<keyword evidence="7" id="KW-1185">Reference proteome</keyword>
<dbReference type="InterPro" id="IPR050109">
    <property type="entry name" value="HTH-type_TetR-like_transc_reg"/>
</dbReference>
<dbReference type="Gene3D" id="1.10.357.10">
    <property type="entry name" value="Tetracycline Repressor, domain 2"/>
    <property type="match status" value="1"/>
</dbReference>
<dbReference type="Pfam" id="PF00440">
    <property type="entry name" value="TetR_N"/>
    <property type="match status" value="1"/>
</dbReference>
<name>A0A132MWA0_9ACTN</name>
<evidence type="ECO:0000313" key="6">
    <source>
        <dbReference type="EMBL" id="KWX02185.1"/>
    </source>
</evidence>
<reference evidence="7" key="1">
    <citation type="submission" date="2015-04" db="EMBL/GenBank/DDBJ databases">
        <title>Physiological reanalysis, assessment of diazotrophy, and genome sequences of multiple isolates of Streptomyces thermoautotrophicus.</title>
        <authorList>
            <person name="MacKellar D.C."/>
            <person name="Lieber L."/>
            <person name="Norman J."/>
            <person name="Bolger A."/>
            <person name="Tobin C."/>
            <person name="Murray J.W."/>
            <person name="Chang R."/>
            <person name="Ford T."/>
            <person name="Nguyen P.Q."/>
            <person name="Woodward J."/>
            <person name="Permingeat H."/>
            <person name="Joshi N.S."/>
            <person name="Silver P.A."/>
            <person name="Usadel B."/>
            <person name="Rutherford A.W."/>
            <person name="Friesen M."/>
            <person name="Prell J."/>
        </authorList>
    </citation>
    <scope>NUCLEOTIDE SEQUENCE [LARGE SCALE GENOMIC DNA]</scope>
    <source>
        <strain evidence="7">H1</strain>
    </source>
</reference>
<evidence type="ECO:0000256" key="3">
    <source>
        <dbReference type="ARBA" id="ARBA00023163"/>
    </source>
</evidence>
<dbReference type="PROSITE" id="PS50977">
    <property type="entry name" value="HTH_TETR_2"/>
    <property type="match status" value="1"/>
</dbReference>
<dbReference type="InterPro" id="IPR001647">
    <property type="entry name" value="HTH_TetR"/>
</dbReference>
<dbReference type="PROSITE" id="PS01081">
    <property type="entry name" value="HTH_TETR_1"/>
    <property type="match status" value="1"/>
</dbReference>
<dbReference type="Pfam" id="PF17754">
    <property type="entry name" value="TetR_C_14"/>
    <property type="match status" value="1"/>
</dbReference>
<feature type="DNA-binding region" description="H-T-H motif" evidence="4">
    <location>
        <begin position="34"/>
        <end position="53"/>
    </location>
</feature>
<accession>A0A132MWA0</accession>
<dbReference type="AlphaFoldDB" id="A0A132MWA0"/>
<evidence type="ECO:0000256" key="4">
    <source>
        <dbReference type="PROSITE-ProRule" id="PRU00335"/>
    </source>
</evidence>
<feature type="domain" description="HTH tetR-type" evidence="5">
    <location>
        <begin position="11"/>
        <end position="71"/>
    </location>
</feature>
<evidence type="ECO:0000256" key="1">
    <source>
        <dbReference type="ARBA" id="ARBA00023015"/>
    </source>
</evidence>
<protein>
    <submittedName>
        <fullName evidence="6">Putative tetR-family transcriptional regulator</fullName>
    </submittedName>
</protein>
<dbReference type="InterPro" id="IPR041347">
    <property type="entry name" value="MftR_C"/>
</dbReference>
<organism evidence="6 7">
    <name type="scientific">Carbonactinospora thermoautotrophica</name>
    <dbReference type="NCBI Taxonomy" id="1469144"/>
    <lineage>
        <taxon>Bacteria</taxon>
        <taxon>Bacillati</taxon>
        <taxon>Actinomycetota</taxon>
        <taxon>Actinomycetes</taxon>
        <taxon>Kitasatosporales</taxon>
        <taxon>Carbonactinosporaceae</taxon>
        <taxon>Carbonactinospora</taxon>
    </lineage>
</organism>
<gene>
    <name evidence="6" type="ORF">LI90_3227</name>
</gene>
<sequence length="195" mass="21735">MMTGLRELKKLRTRRAIQEQALRLFLEKGYAATTVEEIAAAAEVSPATFFRYFPTKEDVVLSDEYDPLIERLLAERPADEPPVQRVRRALAAGFAQVYAADRDRLLARVRLILDTPALRARLWENQLATQELLRRALGGREDTVEEALRTRLIAAGCVTAVVTALITWVETGGTADLPDLVDRALATLEAGFQDT</sequence>
<evidence type="ECO:0000313" key="7">
    <source>
        <dbReference type="Proteomes" id="UP000070188"/>
    </source>
</evidence>
<dbReference type="InterPro" id="IPR023772">
    <property type="entry name" value="DNA-bd_HTH_TetR-type_CS"/>
</dbReference>
<dbReference type="PANTHER" id="PTHR30055:SF234">
    <property type="entry name" value="HTH-TYPE TRANSCRIPTIONAL REGULATOR BETI"/>
    <property type="match status" value="1"/>
</dbReference>
<keyword evidence="2 4" id="KW-0238">DNA-binding</keyword>
<keyword evidence="3" id="KW-0804">Transcription</keyword>